<dbReference type="EMBL" id="JBHUEE010000001">
    <property type="protein sequence ID" value="MFD1716778.1"/>
    <property type="molecule type" value="Genomic_DNA"/>
</dbReference>
<evidence type="ECO:0000256" key="2">
    <source>
        <dbReference type="ARBA" id="ARBA00011322"/>
    </source>
</evidence>
<dbReference type="RefSeq" id="WP_388002203.1">
    <property type="nucleotide sequence ID" value="NZ_JBHUEE010000001.1"/>
</dbReference>
<dbReference type="InterPro" id="IPR027417">
    <property type="entry name" value="P-loop_NTPase"/>
</dbReference>
<dbReference type="Pfam" id="PF13476">
    <property type="entry name" value="AAA_23"/>
    <property type="match status" value="1"/>
</dbReference>
<proteinExistence type="inferred from homology"/>
<comment type="subunit">
    <text evidence="2">Heterodimer of SbcC and SbcD.</text>
</comment>
<evidence type="ECO:0000256" key="5">
    <source>
        <dbReference type="SAM" id="MobiDB-lite"/>
    </source>
</evidence>
<organism evidence="7 8">
    <name type="scientific">Georgenia deserti</name>
    <dbReference type="NCBI Taxonomy" id="2093781"/>
    <lineage>
        <taxon>Bacteria</taxon>
        <taxon>Bacillati</taxon>
        <taxon>Actinomycetota</taxon>
        <taxon>Actinomycetes</taxon>
        <taxon>Micrococcales</taxon>
        <taxon>Bogoriellaceae</taxon>
        <taxon>Georgenia</taxon>
    </lineage>
</organism>
<dbReference type="InterPro" id="IPR038729">
    <property type="entry name" value="Rad50/SbcC_AAA"/>
</dbReference>
<gene>
    <name evidence="7" type="ORF">ACFSE6_02950</name>
</gene>
<dbReference type="Gene3D" id="3.40.50.300">
    <property type="entry name" value="P-loop containing nucleotide triphosphate hydrolases"/>
    <property type="match status" value="2"/>
</dbReference>
<keyword evidence="8" id="KW-1185">Reference proteome</keyword>
<evidence type="ECO:0000259" key="6">
    <source>
        <dbReference type="Pfam" id="PF13476"/>
    </source>
</evidence>
<feature type="compositionally biased region" description="Basic and acidic residues" evidence="5">
    <location>
        <begin position="423"/>
        <end position="434"/>
    </location>
</feature>
<keyword evidence="4" id="KW-0175">Coiled coil</keyword>
<dbReference type="Pfam" id="PF13558">
    <property type="entry name" value="SbcC_Walker_B"/>
    <property type="match status" value="1"/>
</dbReference>
<evidence type="ECO:0000313" key="7">
    <source>
        <dbReference type="EMBL" id="MFD1716778.1"/>
    </source>
</evidence>
<feature type="region of interest" description="Disordered" evidence="5">
    <location>
        <begin position="423"/>
        <end position="451"/>
    </location>
</feature>
<sequence>MRLHRLTLQAIGPFAERHEVDLDELSVSGLFLLDGPTGSGKSTLIDAVVFALYGTLAGGVSEDRLHSDHAAPGVEPFVELVFSTGAGTFRVWRSPKHRRPKRRGDGETLQNARAKLWRLPAGSERPGDEHGVPISAHVQEVGDELARIVVLDRGQFTQTVVLPQGQFASFLHARPEDRRGVLQEIFGTEIYERLQQRLAELARAARGEVDGAAAQVTATVDELARAAAGGEDGTEEDGTGGDTASDGAPAITENLRAAAAETDVARVRELAEAACAAWEERQEAAESACAAAEREEQAARAALDAARDLAARSARRAALVEADRALREAADEVDRAAGRLDRARRAAVVVPVLQARERAAERRTRAAAAREQAAVAAGPYGIEADEDLESLQRLRDEASTTLGRLEPLVTVEESLPERAAALERDRAEAAHAQERTASLAAQVDRRPAERAELERRLEDYRDVGSRRERARVERDLALDRLGEAREAERTRAQIATVETELAAAAQAARDAVDAEHRTRRRWVQGMAGALAESLEPGRPCAVCGATEHPSPARSGEDHATDEDVTAAAEARERTAGALAELQARLTGLQERSAGLEEACDGLTVAEATERVAEAERAVEAAAAAVVRHAELAQELTDHDAETARLTEQLAQARTADAMCAERLDERARRLREDERRAAEGRGPHASVADRAARLRSRMRAARSLLEAALEDQEAAEALQQAEVDLAEALDRARLADAAAVRDALLPQDEVDALASTVDHHRAEVARVAAGLAEPGIVELTGAEEPAVEHRQAEYHDARARVTRFAGRASEARLRCRQVRELTDRLGAACDAYMAAGDRAGPVVRIAALAGAGDGNTLETTLATYVLLRRFEDVVAAANGRLAAMSDGRYALERIDEREGGQRSRKAGLGLRVRDHVTERPRDPHTLSGGETFYVSLCLALGLADVVRSEAGGIELGTLIIDEGFGSLDPQTLDTVMTELGRLREGGRAVGVVSHVTEMKDRIPERISVRRTPSGSSTLTVRC</sequence>
<protein>
    <recommendedName>
        <fullName evidence="3">Nuclease SbcCD subunit C</fullName>
    </recommendedName>
</protein>
<feature type="region of interest" description="Disordered" evidence="5">
    <location>
        <begin position="227"/>
        <end position="248"/>
    </location>
</feature>
<evidence type="ECO:0000256" key="4">
    <source>
        <dbReference type="SAM" id="Coils"/>
    </source>
</evidence>
<evidence type="ECO:0000313" key="8">
    <source>
        <dbReference type="Proteomes" id="UP001597277"/>
    </source>
</evidence>
<evidence type="ECO:0000256" key="3">
    <source>
        <dbReference type="ARBA" id="ARBA00013368"/>
    </source>
</evidence>
<dbReference type="Proteomes" id="UP001597277">
    <property type="component" value="Unassembled WGS sequence"/>
</dbReference>
<feature type="coiled-coil region" evidence="4">
    <location>
        <begin position="571"/>
        <end position="648"/>
    </location>
</feature>
<feature type="domain" description="Rad50/SbcC-type AAA" evidence="6">
    <location>
        <begin position="5"/>
        <end position="196"/>
    </location>
</feature>
<comment type="similarity">
    <text evidence="1">Belongs to the SMC family. SbcC subfamily.</text>
</comment>
<accession>A0ABW4KZF3</accession>
<name>A0ABW4KZF3_9MICO</name>
<dbReference type="PANTHER" id="PTHR32114:SF2">
    <property type="entry name" value="ABC TRANSPORTER ABCH.3"/>
    <property type="match status" value="1"/>
</dbReference>
<feature type="coiled-coil region" evidence="4">
    <location>
        <begin position="268"/>
        <end position="346"/>
    </location>
</feature>
<comment type="caution">
    <text evidence="7">The sequence shown here is derived from an EMBL/GenBank/DDBJ whole genome shotgun (WGS) entry which is preliminary data.</text>
</comment>
<reference evidence="8" key="1">
    <citation type="journal article" date="2019" name="Int. J. Syst. Evol. Microbiol.">
        <title>The Global Catalogue of Microorganisms (GCM) 10K type strain sequencing project: providing services to taxonomists for standard genome sequencing and annotation.</title>
        <authorList>
            <consortium name="The Broad Institute Genomics Platform"/>
            <consortium name="The Broad Institute Genome Sequencing Center for Infectious Disease"/>
            <person name="Wu L."/>
            <person name="Ma J."/>
        </authorList>
    </citation>
    <scope>NUCLEOTIDE SEQUENCE [LARGE SCALE GENOMIC DNA]</scope>
    <source>
        <strain evidence="8">JCM 17130</strain>
    </source>
</reference>
<evidence type="ECO:0000256" key="1">
    <source>
        <dbReference type="ARBA" id="ARBA00006930"/>
    </source>
</evidence>
<feature type="coiled-coil region" evidence="4">
    <location>
        <begin position="691"/>
        <end position="738"/>
    </location>
</feature>
<dbReference type="PANTHER" id="PTHR32114">
    <property type="entry name" value="ABC TRANSPORTER ABCH.3"/>
    <property type="match status" value="1"/>
</dbReference>
<feature type="region of interest" description="Disordered" evidence="5">
    <location>
        <begin position="545"/>
        <end position="567"/>
    </location>
</feature>
<dbReference type="SUPFAM" id="SSF52540">
    <property type="entry name" value="P-loop containing nucleoside triphosphate hydrolases"/>
    <property type="match status" value="1"/>
</dbReference>